<keyword evidence="4" id="KW-1185">Reference proteome</keyword>
<dbReference type="Pfam" id="PF14200">
    <property type="entry name" value="RicinB_lectin_2"/>
    <property type="match status" value="1"/>
</dbReference>
<dbReference type="SUPFAM" id="SSF51126">
    <property type="entry name" value="Pectin lyase-like"/>
    <property type="match status" value="2"/>
</dbReference>
<dbReference type="SMART" id="SM00710">
    <property type="entry name" value="PbH1"/>
    <property type="match status" value="7"/>
</dbReference>
<dbReference type="AlphaFoldDB" id="A0A1E5SJE1"/>
<feature type="domain" description="Ricin B lectin" evidence="2">
    <location>
        <begin position="697"/>
        <end position="832"/>
    </location>
</feature>
<dbReference type="RefSeq" id="WP_069831920.1">
    <property type="nucleotide sequence ID" value="NZ_MDJD01000054.1"/>
</dbReference>
<protein>
    <recommendedName>
        <fullName evidence="2">Ricin B lectin domain-containing protein</fullName>
    </recommendedName>
</protein>
<dbReference type="SUPFAM" id="SSF50370">
    <property type="entry name" value="Ricin B-like lectins"/>
    <property type="match status" value="1"/>
</dbReference>
<reference evidence="3 4" key="1">
    <citation type="submission" date="2016-05" db="EMBL/GenBank/DDBJ databases">
        <title>Draft Genome Sequence of Algibacter sp. Strain SK-16 Isolated from the Surface Water of Aburatsubo Inlet.</title>
        <authorList>
            <person name="Wong S.-K."/>
            <person name="Yoshizawa S."/>
            <person name="Nakajima Y."/>
            <person name="Ogura Y."/>
            <person name="Tetsuya H."/>
            <person name="Hamasaki K."/>
        </authorList>
    </citation>
    <scope>NUCLEOTIDE SEQUENCE [LARGE SCALE GENOMIC DNA]</scope>
    <source>
        <strain evidence="3 4">SK-16</strain>
    </source>
</reference>
<dbReference type="NCBIfam" id="TIGR04183">
    <property type="entry name" value="Por_Secre_tail"/>
    <property type="match status" value="1"/>
</dbReference>
<dbReference type="Gene3D" id="2.80.10.50">
    <property type="match status" value="2"/>
</dbReference>
<evidence type="ECO:0000313" key="3">
    <source>
        <dbReference type="EMBL" id="OEJ99238.1"/>
    </source>
</evidence>
<keyword evidence="1" id="KW-0732">Signal</keyword>
<dbReference type="InterPro" id="IPR026444">
    <property type="entry name" value="Secre_tail"/>
</dbReference>
<dbReference type="SMART" id="SM00458">
    <property type="entry name" value="RICIN"/>
    <property type="match status" value="1"/>
</dbReference>
<comment type="caution">
    <text evidence="3">The sequence shown here is derived from an EMBL/GenBank/DDBJ whole genome shotgun (WGS) entry which is preliminary data.</text>
</comment>
<name>A0A1E5SJE1_9FLAO</name>
<dbReference type="InterPro" id="IPR011050">
    <property type="entry name" value="Pectin_lyase_fold/virulence"/>
</dbReference>
<accession>A0A1E5SJE1</accession>
<organism evidence="3 4">
    <name type="scientific">Flavivirga aquatica</name>
    <dbReference type="NCBI Taxonomy" id="1849968"/>
    <lineage>
        <taxon>Bacteria</taxon>
        <taxon>Pseudomonadati</taxon>
        <taxon>Bacteroidota</taxon>
        <taxon>Flavobacteriia</taxon>
        <taxon>Flavobacteriales</taxon>
        <taxon>Flavobacteriaceae</taxon>
        <taxon>Flavivirga</taxon>
    </lineage>
</organism>
<evidence type="ECO:0000313" key="4">
    <source>
        <dbReference type="Proteomes" id="UP000095713"/>
    </source>
</evidence>
<evidence type="ECO:0000259" key="2">
    <source>
        <dbReference type="SMART" id="SM00458"/>
    </source>
</evidence>
<dbReference type="OrthoDB" id="9809583at2"/>
<gene>
    <name evidence="3" type="ORF">A8C32_08700</name>
</gene>
<dbReference type="Gene3D" id="2.160.20.10">
    <property type="entry name" value="Single-stranded right-handed beta-helix, Pectin lyase-like"/>
    <property type="match status" value="2"/>
</dbReference>
<dbReference type="InterPro" id="IPR000772">
    <property type="entry name" value="Ricin_B_lectin"/>
</dbReference>
<dbReference type="Pfam" id="PF18962">
    <property type="entry name" value="Por_Secre_tail"/>
    <property type="match status" value="1"/>
</dbReference>
<dbReference type="CDD" id="cd00161">
    <property type="entry name" value="beta-trefoil_Ricin-like"/>
    <property type="match status" value="1"/>
</dbReference>
<dbReference type="InterPro" id="IPR039448">
    <property type="entry name" value="Beta_helix"/>
</dbReference>
<dbReference type="Proteomes" id="UP000095713">
    <property type="component" value="Unassembled WGS sequence"/>
</dbReference>
<dbReference type="InterPro" id="IPR012334">
    <property type="entry name" value="Pectin_lyas_fold"/>
</dbReference>
<dbReference type="PANTHER" id="PTHR36453:SF1">
    <property type="entry name" value="RIGHT HANDED BETA HELIX DOMAIN-CONTAINING PROTEIN"/>
    <property type="match status" value="1"/>
</dbReference>
<dbReference type="STRING" id="1849968.A8C32_08700"/>
<dbReference type="PROSITE" id="PS50231">
    <property type="entry name" value="RICIN_B_LECTIN"/>
    <property type="match status" value="1"/>
</dbReference>
<proteinExistence type="predicted"/>
<evidence type="ECO:0000256" key="1">
    <source>
        <dbReference type="ARBA" id="ARBA00022729"/>
    </source>
</evidence>
<dbReference type="InterPro" id="IPR035992">
    <property type="entry name" value="Ricin_B-like_lectins"/>
</dbReference>
<dbReference type="InterPro" id="IPR006626">
    <property type="entry name" value="PbH1"/>
</dbReference>
<dbReference type="Pfam" id="PF13229">
    <property type="entry name" value="Beta_helix"/>
    <property type="match status" value="2"/>
</dbReference>
<sequence>MKKKLFKTILSLLLVVFFTGSGYSQKKYYVSSSGNDSNNGTSPATAWKTLTKVNSNKRSFQAGDIINFKRGDIFYGTLDFKGKSGTAAQPIVLKSYGSGDRPVIRASRKINNWRLHSGNIWKANLPKINNSRTPSLFLNNKAQQIGREPNTSAANGGYRTINSHAQNNRSISESSGLPYAANRFKGGEIVIRTTDDNVKVETIISHSGNTVNFSLEKPGDNFENKIEDNFGYFFQNHVKALDLNGEWAHDINTGVLYLYSNTNPNGLSVEVPNSENTIAINNAKYINIEDLRFEGSLSSTFALSGAQNVNVSGCYFYNGNNYLILGFTLTNITFTNNTINESNNVGMRLEGCSGLNFSNNKITNIGMRSGMGARSFIGYTGVRFISRSGASENIIEKNTLNKIGYHALNFSGGNFKIRYNDIQDYCYTKDDGGGIYTVGTHDANNRIHGNIVHDSPGAIRGIPAGRGVKTAGIYIDNDSQNQLIYKNTVYNVVGWGLMANLSSKSTIRDNTVYNCSIGLVLSTYPNSFAAGGNTAKATDNKVLRNIFFNRKSSQVCARYTNQITESGFNTFLGEVNNNYYCQPFNGGKEISIRVGRRENSYVLSEFKSTYPNYEKKGVNAPVKFNASVNPNSIIRFEVNNTGSVKQINLGSTNYVDAKNVSYTGSVTLQPYTSLALLKGQGGTPDPDPTPTDQLIDNDLYFLTSTTSNQRLRSVENKNNHDAYMVNPSGKNEQQWIFKHLGDNIYTIKNKRTQRFLEVPFAACKDGEQVSTYDEVRGDHQKWKVVKNGNAIYGLKPAHCLGQGLDRNFGQLNTNVITHTYHKSNVNQKWKIVLVDNTARLSVDEINEQENSILLFPNPSRDKVNIEGLTTGDVIRISNLTGKTLFHKQVANDEISIELTHFASGLYLVSISGEGKATVQSKLLVD</sequence>
<dbReference type="PANTHER" id="PTHR36453">
    <property type="entry name" value="SECRETED PROTEIN-RELATED"/>
    <property type="match status" value="1"/>
</dbReference>
<dbReference type="EMBL" id="MDJD01000054">
    <property type="protein sequence ID" value="OEJ99238.1"/>
    <property type="molecule type" value="Genomic_DNA"/>
</dbReference>